<keyword evidence="9" id="KW-1185">Reference proteome</keyword>
<accession>F6SNK4</accession>
<dbReference type="GO" id="GO:0005840">
    <property type="term" value="C:ribosome"/>
    <property type="evidence" value="ECO:0007669"/>
    <property type="project" value="UniProtKB-KW"/>
</dbReference>
<evidence type="ECO:0000313" key="9">
    <source>
        <dbReference type="Proteomes" id="UP000008144"/>
    </source>
</evidence>
<evidence type="ECO:0000256" key="7">
    <source>
        <dbReference type="ARBA" id="ARBA00075914"/>
    </source>
</evidence>
<dbReference type="PANTHER" id="PTHR42753">
    <property type="entry name" value="MITOCHONDRIAL RIBOSOME PROTEIN L39/PROLYL-TRNA LIGASE FAMILY MEMBER"/>
    <property type="match status" value="1"/>
</dbReference>
<dbReference type="InterPro" id="IPR050062">
    <property type="entry name" value="Pro-tRNA_synthetase"/>
</dbReference>
<evidence type="ECO:0000256" key="3">
    <source>
        <dbReference type="ARBA" id="ARBA00023128"/>
    </source>
</evidence>
<protein>
    <recommendedName>
        <fullName evidence="6">Large ribosomal subunit protein mL39</fullName>
    </recommendedName>
    <alternativeName>
        <fullName evidence="7">39S ribosomal protein L39, mitochondrial</fullName>
    </alternativeName>
</protein>
<dbReference type="Proteomes" id="UP000008144">
    <property type="component" value="Unassembled WGS sequence"/>
</dbReference>
<dbReference type="AlphaFoldDB" id="F6SNK4"/>
<dbReference type="HOGENOM" id="CLU_618143_0_0_1"/>
<reference evidence="8" key="2">
    <citation type="submission" date="2025-08" db="UniProtKB">
        <authorList>
            <consortium name="Ensembl"/>
        </authorList>
    </citation>
    <scope>IDENTIFICATION</scope>
</reference>
<dbReference type="STRING" id="7719.ENSCINP00000010092"/>
<dbReference type="Gene3D" id="3.30.980.10">
    <property type="entry name" value="Threonyl-trna Synthetase, Chain A, domain 2"/>
    <property type="match status" value="1"/>
</dbReference>
<dbReference type="GO" id="GO:0000166">
    <property type="term" value="F:nucleotide binding"/>
    <property type="evidence" value="ECO:0007669"/>
    <property type="project" value="InterPro"/>
</dbReference>
<dbReference type="InParanoid" id="F6SNK4"/>
<dbReference type="FunFam" id="3.30.980.10:FF:000006">
    <property type="entry name" value="39S ribosomal protein L39, mitochondrial"/>
    <property type="match status" value="1"/>
</dbReference>
<evidence type="ECO:0000256" key="6">
    <source>
        <dbReference type="ARBA" id="ARBA00071662"/>
    </source>
</evidence>
<dbReference type="GO" id="GO:1990904">
    <property type="term" value="C:ribonucleoprotein complex"/>
    <property type="evidence" value="ECO:0007669"/>
    <property type="project" value="UniProtKB-KW"/>
</dbReference>
<dbReference type="Gene3D" id="3.10.20.30">
    <property type="match status" value="1"/>
</dbReference>
<keyword evidence="2" id="KW-0689">Ribosomal protein</keyword>
<dbReference type="PANTHER" id="PTHR42753:SF9">
    <property type="entry name" value="LARGE RIBOSOMAL SUBUNIT PROTEIN ML39"/>
    <property type="match status" value="1"/>
</dbReference>
<keyword evidence="3" id="KW-0496">Mitochondrion</keyword>
<reference evidence="8" key="3">
    <citation type="submission" date="2025-09" db="UniProtKB">
        <authorList>
            <consortium name="Ensembl"/>
        </authorList>
    </citation>
    <scope>IDENTIFICATION</scope>
</reference>
<dbReference type="GeneTree" id="ENSGT00940000156271"/>
<dbReference type="FunCoup" id="F6SNK4">
    <property type="interactions" value="488"/>
</dbReference>
<sequence>MNLNKNSRLISSFVKPATRKRAFLCWNKLKTCSSNISVYTASQNEHRESNLIESREKNKLQRRTLLFDEAKKQQLADRVPRIEKIEVKYKGRVLTDDAIMFMNKNLSTPYHCAMQIHKLNWYQRLACLCCIYNSKWDIHSPLPFDCELELLKFTMNNSLQWQHEQVNKAYWRTCSVILGAVVQEAFKENQKIGLLKIPEISVKSGAFCYDLLLDPGMRDWEAREEDLVFMSKVARRIISKNLKFEKLEMEAGIATEIFQEEEQKLNTIAELLEKNGQDSSIPVYRFGEYMDVIEGPLISNTSHIFHYIVTALHQVSKETNTWRIQGLSLPEELKLHHSVWSVLENRARKLVREDLPENCDLGVDNSKRFNMHRYESIENKTKIRSKATGQWLHKDWKTSAEKIDPTVSN</sequence>
<organism evidence="8 9">
    <name type="scientific">Ciona intestinalis</name>
    <name type="common">Transparent sea squirt</name>
    <name type="synonym">Ascidia intestinalis</name>
    <dbReference type="NCBI Taxonomy" id="7719"/>
    <lineage>
        <taxon>Eukaryota</taxon>
        <taxon>Metazoa</taxon>
        <taxon>Chordata</taxon>
        <taxon>Tunicata</taxon>
        <taxon>Ascidiacea</taxon>
        <taxon>Phlebobranchia</taxon>
        <taxon>Cionidae</taxon>
        <taxon>Ciona</taxon>
    </lineage>
</organism>
<evidence type="ECO:0000313" key="8">
    <source>
        <dbReference type="Ensembl" id="ENSCINP00000010092.3"/>
    </source>
</evidence>
<evidence type="ECO:0000256" key="1">
    <source>
        <dbReference type="ARBA" id="ARBA00004173"/>
    </source>
</evidence>
<dbReference type="SUPFAM" id="SSF55186">
    <property type="entry name" value="ThrRS/AlaRS common domain"/>
    <property type="match status" value="1"/>
</dbReference>
<reference evidence="9" key="1">
    <citation type="journal article" date="2002" name="Science">
        <title>The draft genome of Ciona intestinalis: insights into chordate and vertebrate origins.</title>
        <authorList>
            <person name="Dehal P."/>
            <person name="Satou Y."/>
            <person name="Campbell R.K."/>
            <person name="Chapman J."/>
            <person name="Degnan B."/>
            <person name="De Tomaso A."/>
            <person name="Davidson B."/>
            <person name="Di Gregorio A."/>
            <person name="Gelpke M."/>
            <person name="Goodstein D.M."/>
            <person name="Harafuji N."/>
            <person name="Hastings K.E."/>
            <person name="Ho I."/>
            <person name="Hotta K."/>
            <person name="Huang W."/>
            <person name="Kawashima T."/>
            <person name="Lemaire P."/>
            <person name="Martinez D."/>
            <person name="Meinertzhagen I.A."/>
            <person name="Necula S."/>
            <person name="Nonaka M."/>
            <person name="Putnam N."/>
            <person name="Rash S."/>
            <person name="Saiga H."/>
            <person name="Satake M."/>
            <person name="Terry A."/>
            <person name="Yamada L."/>
            <person name="Wang H.G."/>
            <person name="Awazu S."/>
            <person name="Azumi K."/>
            <person name="Boore J."/>
            <person name="Branno M."/>
            <person name="Chin-Bow S."/>
            <person name="DeSantis R."/>
            <person name="Doyle S."/>
            <person name="Francino P."/>
            <person name="Keys D.N."/>
            <person name="Haga S."/>
            <person name="Hayashi H."/>
            <person name="Hino K."/>
            <person name="Imai K.S."/>
            <person name="Inaba K."/>
            <person name="Kano S."/>
            <person name="Kobayashi K."/>
            <person name="Kobayashi M."/>
            <person name="Lee B.I."/>
            <person name="Makabe K.W."/>
            <person name="Manohar C."/>
            <person name="Matassi G."/>
            <person name="Medina M."/>
            <person name="Mochizuki Y."/>
            <person name="Mount S."/>
            <person name="Morishita T."/>
            <person name="Miura S."/>
            <person name="Nakayama A."/>
            <person name="Nishizaka S."/>
            <person name="Nomoto H."/>
            <person name="Ohta F."/>
            <person name="Oishi K."/>
            <person name="Rigoutsos I."/>
            <person name="Sano M."/>
            <person name="Sasaki A."/>
            <person name="Sasakura Y."/>
            <person name="Shoguchi E."/>
            <person name="Shin-i T."/>
            <person name="Spagnuolo A."/>
            <person name="Stainier D."/>
            <person name="Suzuki M.M."/>
            <person name="Tassy O."/>
            <person name="Takatori N."/>
            <person name="Tokuoka M."/>
            <person name="Yagi K."/>
            <person name="Yoshizaki F."/>
            <person name="Wada S."/>
            <person name="Zhang C."/>
            <person name="Hyatt P.D."/>
            <person name="Larimer F."/>
            <person name="Detter C."/>
            <person name="Doggett N."/>
            <person name="Glavina T."/>
            <person name="Hawkins T."/>
            <person name="Richardson P."/>
            <person name="Lucas S."/>
            <person name="Kohara Y."/>
            <person name="Levine M."/>
            <person name="Satoh N."/>
            <person name="Rokhsar D.S."/>
        </authorList>
    </citation>
    <scope>NUCLEOTIDE SEQUENCE [LARGE SCALE GENOMIC DNA]</scope>
</reference>
<dbReference type="GO" id="GO:0005739">
    <property type="term" value="C:mitochondrion"/>
    <property type="evidence" value="ECO:0000318"/>
    <property type="project" value="GO_Central"/>
</dbReference>
<dbReference type="Ensembl" id="ENSCINT00000010092.3">
    <property type="protein sequence ID" value="ENSCINP00000010092.3"/>
    <property type="gene ID" value="ENSCING00000004888.3"/>
</dbReference>
<comment type="subcellular location">
    <subcellularLocation>
        <location evidence="1">Mitochondrion</location>
    </subcellularLocation>
</comment>
<evidence type="ECO:0000256" key="2">
    <source>
        <dbReference type="ARBA" id="ARBA00022980"/>
    </source>
</evidence>
<evidence type="ECO:0000256" key="5">
    <source>
        <dbReference type="ARBA" id="ARBA00061231"/>
    </source>
</evidence>
<evidence type="ECO:0000256" key="4">
    <source>
        <dbReference type="ARBA" id="ARBA00023274"/>
    </source>
</evidence>
<dbReference type="InterPro" id="IPR018163">
    <property type="entry name" value="Thr/Ala-tRNA-synth_IIc_edit"/>
</dbReference>
<keyword evidence="4" id="KW-0687">Ribonucleoprotein</keyword>
<dbReference type="InterPro" id="IPR012675">
    <property type="entry name" value="Beta-grasp_dom_sf"/>
</dbReference>
<comment type="similarity">
    <text evidence="5">Belongs to the mitochondrion-specific ribosomal protein mL39 family.</text>
</comment>
<name>F6SNK4_CIOIN</name>
<proteinExistence type="inferred from homology"/>
<dbReference type="OMA" id="YNCAQHL"/>